<keyword evidence="1" id="KW-1133">Transmembrane helix</keyword>
<feature type="transmembrane region" description="Helical" evidence="1">
    <location>
        <begin position="117"/>
        <end position="134"/>
    </location>
</feature>
<organism evidence="3 4">
    <name type="scientific">Rhodoplanes serenus</name>
    <dbReference type="NCBI Taxonomy" id="200615"/>
    <lineage>
        <taxon>Bacteria</taxon>
        <taxon>Pseudomonadati</taxon>
        <taxon>Pseudomonadota</taxon>
        <taxon>Alphaproteobacteria</taxon>
        <taxon>Hyphomicrobiales</taxon>
        <taxon>Nitrobacteraceae</taxon>
        <taxon>Rhodoplanes</taxon>
    </lineage>
</organism>
<name>A0A447CQH2_9BRAD</name>
<evidence type="ECO:0000313" key="4">
    <source>
        <dbReference type="Proteomes" id="UP000289200"/>
    </source>
</evidence>
<dbReference type="RefSeq" id="WP_129607774.1">
    <property type="nucleotide sequence ID" value="NZ_UWOC01000044.1"/>
</dbReference>
<feature type="domain" description="EamA" evidence="2">
    <location>
        <begin position="3"/>
        <end position="134"/>
    </location>
</feature>
<feature type="transmembrane region" description="Helical" evidence="1">
    <location>
        <begin position="214"/>
        <end position="231"/>
    </location>
</feature>
<feature type="transmembrane region" description="Helical" evidence="1">
    <location>
        <begin position="6"/>
        <end position="22"/>
    </location>
</feature>
<reference evidence="4" key="1">
    <citation type="submission" date="2018-10" db="EMBL/GenBank/DDBJ databases">
        <authorList>
            <person name="Peiro R."/>
            <person name="Begona"/>
            <person name="Cbmso G."/>
            <person name="Lopez M."/>
            <person name="Gonzalez S."/>
            <person name="Sacristan E."/>
            <person name="Castillo E."/>
        </authorList>
    </citation>
    <scope>NUCLEOTIDE SEQUENCE [LARGE SCALE GENOMIC DNA]</scope>
</reference>
<feature type="transmembrane region" description="Helical" evidence="1">
    <location>
        <begin position="34"/>
        <end position="52"/>
    </location>
</feature>
<comment type="caution">
    <text evidence="3">The sequence shown here is derived from an EMBL/GenBank/DDBJ whole genome shotgun (WGS) entry which is preliminary data.</text>
</comment>
<dbReference type="OrthoDB" id="7960053at2"/>
<dbReference type="SUPFAM" id="SSF103481">
    <property type="entry name" value="Multidrug resistance efflux transporter EmrE"/>
    <property type="match status" value="2"/>
</dbReference>
<evidence type="ECO:0000259" key="2">
    <source>
        <dbReference type="Pfam" id="PF00892"/>
    </source>
</evidence>
<dbReference type="Gene3D" id="1.10.3730.20">
    <property type="match status" value="2"/>
</dbReference>
<protein>
    <submittedName>
        <fullName evidence="3">4-amino-4-deoxy-L-arabinose-phosphoundecaprenol flippase subunit ArnE</fullName>
    </submittedName>
</protein>
<keyword evidence="1" id="KW-0472">Membrane</keyword>
<proteinExistence type="predicted"/>
<feature type="transmembrane region" description="Helical" evidence="1">
    <location>
        <begin position="237"/>
        <end position="257"/>
    </location>
</feature>
<dbReference type="EMBL" id="UWOC01000044">
    <property type="protein sequence ID" value="VCU07445.1"/>
    <property type="molecule type" value="Genomic_DNA"/>
</dbReference>
<evidence type="ECO:0000313" key="3">
    <source>
        <dbReference type="EMBL" id="VCU07445.1"/>
    </source>
</evidence>
<keyword evidence="4" id="KW-1185">Reference proteome</keyword>
<dbReference type="Proteomes" id="UP000289200">
    <property type="component" value="Unassembled WGS sequence"/>
</dbReference>
<dbReference type="InterPro" id="IPR000620">
    <property type="entry name" value="EamA_dom"/>
</dbReference>
<accession>A0A447CQH2</accession>
<feature type="transmembrane region" description="Helical" evidence="1">
    <location>
        <begin position="171"/>
        <end position="194"/>
    </location>
</feature>
<gene>
    <name evidence="3" type="primary">arnE_1</name>
    <name evidence="3" type="ORF">RHODGE_RHODGE_00689</name>
</gene>
<evidence type="ECO:0000256" key="1">
    <source>
        <dbReference type="SAM" id="Phobius"/>
    </source>
</evidence>
<feature type="transmembrane region" description="Helical" evidence="1">
    <location>
        <begin position="64"/>
        <end position="84"/>
    </location>
</feature>
<dbReference type="InterPro" id="IPR037185">
    <property type="entry name" value="EmrE-like"/>
</dbReference>
<dbReference type="AlphaFoldDB" id="A0A447CQH2"/>
<feature type="transmembrane region" description="Helical" evidence="1">
    <location>
        <begin position="146"/>
        <end position="165"/>
    </location>
</feature>
<dbReference type="GO" id="GO:0016020">
    <property type="term" value="C:membrane"/>
    <property type="evidence" value="ECO:0007669"/>
    <property type="project" value="InterPro"/>
</dbReference>
<feature type="transmembrane region" description="Helical" evidence="1">
    <location>
        <begin position="91"/>
        <end position="111"/>
    </location>
</feature>
<keyword evidence="1" id="KW-0812">Transmembrane</keyword>
<feature type="domain" description="EamA" evidence="2">
    <location>
        <begin position="155"/>
        <end position="281"/>
    </location>
</feature>
<dbReference type="Pfam" id="PF00892">
    <property type="entry name" value="EamA"/>
    <property type="match status" value="2"/>
</dbReference>
<sequence length="283" mass="28778">MTAGLALALAAMVCFGLGDWTYRRAARAGVRPHHFLVGQACLFCPTVLAYAAATGHLTVGGPALWGNLAGLVLFLSFFLFARSLRGGPVSVYGPIFRLAFVVTVVLAVVVLDEPFGMARAAGLTAALVAVWLLLGGGRSTSSSATIGRSLVDVTLATVLAGAGYFCHKLGLIGGAAPATMVAAQAMVFASLAVVTTATLEGTLRVPSSTWRHSLPAAVVLAAAFLLFVHALEIGQASVVVPVAQMGFVPAALLGIMIGGEPVTLRKAAGLITAVAALALLAWS</sequence>